<name>A0A846ZMM8_9GAMM</name>
<evidence type="ECO:0000313" key="2">
    <source>
        <dbReference type="EMBL" id="NKZ38820.1"/>
    </source>
</evidence>
<protein>
    <submittedName>
        <fullName evidence="2">Uncharacterized protein</fullName>
    </submittedName>
</protein>
<gene>
    <name evidence="2" type="ORF">HF690_07585</name>
</gene>
<feature type="signal peptide" evidence="1">
    <location>
        <begin position="1"/>
        <end position="27"/>
    </location>
</feature>
<keyword evidence="3" id="KW-1185">Reference proteome</keyword>
<accession>A0A846ZMM8</accession>
<dbReference type="AlphaFoldDB" id="A0A846ZMM8"/>
<keyword evidence="1" id="KW-0732">Signal</keyword>
<reference evidence="2 3" key="1">
    <citation type="journal article" date="2017" name="Int. J. Syst. Evol. Microbiol.">
        <title>Oleiagrimonas citrea sp. nov., a marine bacterium isolated from tidal flat sediment and emended description of the genus Oleiagrimonas Fang et al. 2015 and Oleiagrimonas soli.</title>
        <authorList>
            <person name="Yang S.H."/>
            <person name="Seo H.S."/>
            <person name="Seong C.N."/>
            <person name="Kwon K.K."/>
        </authorList>
    </citation>
    <scope>NUCLEOTIDE SEQUENCE [LARGE SCALE GENOMIC DNA]</scope>
    <source>
        <strain evidence="2 3">MEBiC09124</strain>
    </source>
</reference>
<dbReference type="Proteomes" id="UP000541636">
    <property type="component" value="Unassembled WGS sequence"/>
</dbReference>
<dbReference type="RefSeq" id="WP_168609024.1">
    <property type="nucleotide sequence ID" value="NZ_JAAZQD010000003.1"/>
</dbReference>
<feature type="chain" id="PRO_5032738431" evidence="1">
    <location>
        <begin position="28"/>
        <end position="266"/>
    </location>
</feature>
<proteinExistence type="predicted"/>
<comment type="caution">
    <text evidence="2">The sequence shown here is derived from an EMBL/GenBank/DDBJ whole genome shotgun (WGS) entry which is preliminary data.</text>
</comment>
<evidence type="ECO:0000256" key="1">
    <source>
        <dbReference type="SAM" id="SignalP"/>
    </source>
</evidence>
<sequence length="266" mass="29429">MRGRLARIAVRLGSSLLLMFAGVAAHAAGAPAKPCDASTVDAILQRAYPRHAAPDHIDRRRVVCAARPAQTWLAVPLMAQALNAPDEGFRNGDLELLVADPTSHRLIARLRLKNRMDEDAIEVERLSLERKAYDLAAGTRAVGLRIERANRSRISPLGETTLSLVVLDGDRLKLVLDGLVVAQHNGEIDGPCKARFTNIERRPSLSSSRFQGMANLDIAEITTIRYRSQGPGGACRELRSERSTRRRTMVYDGRRYPVPVDWQPLK</sequence>
<organism evidence="2 3">
    <name type="scientific">Oleiagrimonas citrea</name>
    <dbReference type="NCBI Taxonomy" id="1665687"/>
    <lineage>
        <taxon>Bacteria</taxon>
        <taxon>Pseudomonadati</taxon>
        <taxon>Pseudomonadota</taxon>
        <taxon>Gammaproteobacteria</taxon>
        <taxon>Lysobacterales</taxon>
        <taxon>Rhodanobacteraceae</taxon>
        <taxon>Oleiagrimonas</taxon>
    </lineage>
</organism>
<dbReference type="EMBL" id="JAAZQD010000003">
    <property type="protein sequence ID" value="NKZ38820.1"/>
    <property type="molecule type" value="Genomic_DNA"/>
</dbReference>
<evidence type="ECO:0000313" key="3">
    <source>
        <dbReference type="Proteomes" id="UP000541636"/>
    </source>
</evidence>